<sequence>LDLAESYKAKFINKGRAYNKPNNLPKLIDCRATQLKAKIANIKEQTYDNHNAELTYLEDNKERLLKFKDK</sequence>
<proteinExistence type="predicted"/>
<reference evidence="1" key="1">
    <citation type="submission" date="2021-06" db="EMBL/GenBank/DDBJ databases">
        <authorList>
            <person name="Kallberg Y."/>
            <person name="Tangrot J."/>
            <person name="Rosling A."/>
        </authorList>
    </citation>
    <scope>NUCLEOTIDE SEQUENCE</scope>
    <source>
        <strain evidence="1">AU212A</strain>
    </source>
</reference>
<comment type="caution">
    <text evidence="1">The sequence shown here is derived from an EMBL/GenBank/DDBJ whole genome shotgun (WGS) entry which is preliminary data.</text>
</comment>
<evidence type="ECO:0000313" key="1">
    <source>
        <dbReference type="EMBL" id="CAG8670275.1"/>
    </source>
</evidence>
<feature type="non-terminal residue" evidence="1">
    <location>
        <position position="70"/>
    </location>
</feature>
<accession>A0ACA9NQU8</accession>
<feature type="non-terminal residue" evidence="1">
    <location>
        <position position="1"/>
    </location>
</feature>
<dbReference type="EMBL" id="CAJVPM010028576">
    <property type="protein sequence ID" value="CAG8670275.1"/>
    <property type="molecule type" value="Genomic_DNA"/>
</dbReference>
<gene>
    <name evidence="1" type="ORF">SCALOS_LOCUS9351</name>
</gene>
<protein>
    <submittedName>
        <fullName evidence="1">2748_t:CDS:1</fullName>
    </submittedName>
</protein>
<name>A0ACA9NQU8_9GLOM</name>
<dbReference type="Proteomes" id="UP000789860">
    <property type="component" value="Unassembled WGS sequence"/>
</dbReference>
<evidence type="ECO:0000313" key="2">
    <source>
        <dbReference type="Proteomes" id="UP000789860"/>
    </source>
</evidence>
<keyword evidence="2" id="KW-1185">Reference proteome</keyword>
<organism evidence="1 2">
    <name type="scientific">Scutellospora calospora</name>
    <dbReference type="NCBI Taxonomy" id="85575"/>
    <lineage>
        <taxon>Eukaryota</taxon>
        <taxon>Fungi</taxon>
        <taxon>Fungi incertae sedis</taxon>
        <taxon>Mucoromycota</taxon>
        <taxon>Glomeromycotina</taxon>
        <taxon>Glomeromycetes</taxon>
        <taxon>Diversisporales</taxon>
        <taxon>Gigasporaceae</taxon>
        <taxon>Scutellospora</taxon>
    </lineage>
</organism>